<dbReference type="InterPro" id="IPR002931">
    <property type="entry name" value="Transglutaminase-like"/>
</dbReference>
<feature type="domain" description="Transglutaminase-like" evidence="1">
    <location>
        <begin position="170"/>
        <end position="263"/>
    </location>
</feature>
<dbReference type="InterPro" id="IPR013783">
    <property type="entry name" value="Ig-like_fold"/>
</dbReference>
<comment type="caution">
    <text evidence="2">The sequence shown here is derived from an EMBL/GenBank/DDBJ whole genome shotgun (WGS) entry which is preliminary data.</text>
</comment>
<dbReference type="PANTHER" id="PTHR11590">
    <property type="entry name" value="PROTEIN-GLUTAMINE GAMMA-GLUTAMYLTRANSFERASE"/>
    <property type="match status" value="1"/>
</dbReference>
<name>A0ABQ9JBA2_9CUCU</name>
<dbReference type="InterPro" id="IPR036985">
    <property type="entry name" value="Transglutaminase-like_sf"/>
</dbReference>
<proteinExistence type="predicted"/>
<dbReference type="PROSITE" id="PS00547">
    <property type="entry name" value="TRANSGLUTAMINASES"/>
    <property type="match status" value="1"/>
</dbReference>
<gene>
    <name evidence="2" type="ORF">NQ317_018933</name>
</gene>
<protein>
    <recommendedName>
        <fullName evidence="1">Transglutaminase-like domain-containing protein</fullName>
    </recommendedName>
</protein>
<dbReference type="InterPro" id="IPR023608">
    <property type="entry name" value="Transglutaminase_animal"/>
</dbReference>
<dbReference type="Gene3D" id="3.90.260.10">
    <property type="entry name" value="Transglutaminase-like"/>
    <property type="match status" value="1"/>
</dbReference>
<dbReference type="InterPro" id="IPR008958">
    <property type="entry name" value="Transglutaminase_C"/>
</dbReference>
<dbReference type="EMBL" id="JAPWTJ010000827">
    <property type="protein sequence ID" value="KAJ8975424.1"/>
    <property type="molecule type" value="Genomic_DNA"/>
</dbReference>
<dbReference type="InterPro" id="IPR014756">
    <property type="entry name" value="Ig_E-set"/>
</dbReference>
<dbReference type="InterPro" id="IPR038765">
    <property type="entry name" value="Papain-like_cys_pep_sf"/>
</dbReference>
<sequence length="570" mass="65523">MERDSGQIQVTSAPDAIVAKWRMDVDTKIIDDGAYSYSWETKIYLLYNPWGKHDQVYIKSEEWRDETVLNDVGLIWRGTYNRVKPVIWKYDQFEKDILDCSLYLVNIVGKVKRSNRADPAKTTRALAAAVNAADDLGAVMGNWSEDHSGGTPPTKWIGSKEILQKYYKKKKPVKYGQCWVFSGVLTTVCRALGIPARTITNYSSAHDTQNSLTVDYFMDEHGTVMEELNSDSIWNFHVWNEVWMQRPDLGTHYAGWQAIDATPQELSDEMYRCGPASVAAVKLGEKSTLTSSILAQHAWARVLIFWKYAGPTQPLKLLRKDIYGIGKIICTKAPGKFECEDITYTYKHPEKTTEERTTMLKALRQSESLFSRYYLNEDFNDIHFNFKLIDDIKIGQPFNVILEMKNRSKLKEHKVSVILRVEVVTYTGKIGDNVKKDILVRVIKPETTEEVKLAVTYEDYGKRLVDQCAFSISCLATVEDTKFEYYAQDDFRIRKPDIKIMLKETPVEEKEVTAEISCQLMDWQKAEFRFTPPRTGRHTIAAKFVSKQMDDVDGYLVIMVEPKKEPNGQQ</sequence>
<feature type="non-terminal residue" evidence="2">
    <location>
        <position position="570"/>
    </location>
</feature>
<dbReference type="Pfam" id="PF01841">
    <property type="entry name" value="Transglut_core"/>
    <property type="match status" value="1"/>
</dbReference>
<reference evidence="2" key="1">
    <citation type="journal article" date="2023" name="Insect Mol. Biol.">
        <title>Genome sequencing provides insights into the evolution of gene families encoding plant cell wall-degrading enzymes in longhorned beetles.</title>
        <authorList>
            <person name="Shin N.R."/>
            <person name="Okamura Y."/>
            <person name="Kirsch R."/>
            <person name="Pauchet Y."/>
        </authorList>
    </citation>
    <scope>NUCLEOTIDE SEQUENCE</scope>
    <source>
        <strain evidence="2">MMC_N1</strain>
    </source>
</reference>
<dbReference type="SUPFAM" id="SSF49309">
    <property type="entry name" value="Transglutaminase, two C-terminal domains"/>
    <property type="match status" value="2"/>
</dbReference>
<dbReference type="InterPro" id="IPR013808">
    <property type="entry name" value="Transglutaminase_AS"/>
</dbReference>
<dbReference type="PANTHER" id="PTHR11590:SF69">
    <property type="entry name" value="RE08173P"/>
    <property type="match status" value="1"/>
</dbReference>
<organism evidence="2 3">
    <name type="scientific">Molorchus minor</name>
    <dbReference type="NCBI Taxonomy" id="1323400"/>
    <lineage>
        <taxon>Eukaryota</taxon>
        <taxon>Metazoa</taxon>
        <taxon>Ecdysozoa</taxon>
        <taxon>Arthropoda</taxon>
        <taxon>Hexapoda</taxon>
        <taxon>Insecta</taxon>
        <taxon>Pterygota</taxon>
        <taxon>Neoptera</taxon>
        <taxon>Endopterygota</taxon>
        <taxon>Coleoptera</taxon>
        <taxon>Polyphaga</taxon>
        <taxon>Cucujiformia</taxon>
        <taxon>Chrysomeloidea</taxon>
        <taxon>Cerambycidae</taxon>
        <taxon>Lamiinae</taxon>
        <taxon>Monochamini</taxon>
        <taxon>Molorchus</taxon>
    </lineage>
</organism>
<evidence type="ECO:0000259" key="1">
    <source>
        <dbReference type="SMART" id="SM00460"/>
    </source>
</evidence>
<dbReference type="Proteomes" id="UP001162164">
    <property type="component" value="Unassembled WGS sequence"/>
</dbReference>
<evidence type="ECO:0000313" key="2">
    <source>
        <dbReference type="EMBL" id="KAJ8975424.1"/>
    </source>
</evidence>
<dbReference type="SUPFAM" id="SSF81296">
    <property type="entry name" value="E set domains"/>
    <property type="match status" value="1"/>
</dbReference>
<dbReference type="SMART" id="SM00460">
    <property type="entry name" value="TGc"/>
    <property type="match status" value="1"/>
</dbReference>
<dbReference type="Gene3D" id="2.60.40.10">
    <property type="entry name" value="Immunoglobulins"/>
    <property type="match status" value="3"/>
</dbReference>
<keyword evidence="3" id="KW-1185">Reference proteome</keyword>
<accession>A0ABQ9JBA2</accession>
<dbReference type="InterPro" id="IPR050779">
    <property type="entry name" value="Transglutaminase"/>
</dbReference>
<dbReference type="PIRSF" id="PIRSF000459">
    <property type="entry name" value="TGM_EBP42"/>
    <property type="match status" value="1"/>
</dbReference>
<dbReference type="SUPFAM" id="SSF54001">
    <property type="entry name" value="Cysteine proteinases"/>
    <property type="match status" value="1"/>
</dbReference>
<dbReference type="InterPro" id="IPR036238">
    <property type="entry name" value="Transglutaminase_C_sf"/>
</dbReference>
<dbReference type="Pfam" id="PF00927">
    <property type="entry name" value="Transglut_C"/>
    <property type="match status" value="1"/>
</dbReference>
<evidence type="ECO:0000313" key="3">
    <source>
        <dbReference type="Proteomes" id="UP001162164"/>
    </source>
</evidence>